<dbReference type="AlphaFoldDB" id="A0A5K0ZRX1"/>
<sequence length="259" mass="28343">MKRLNLMNDVKAQRSFSKVSQLNDASDFSSAVADDDFPEIMPLRKGVNRFMVSTRKTPLERRLANAQYRRNLRNGGFAEENIHQNDGSVGKILDKILGPSSPSPSPYESRSRLAEVGNDCGHLPFTPLPNEPMNASPKSNLEVADQNRDGIPVGGIDDVSARGNVGARGHFDASSGSGELSGKVESESSDSSERWFKKVAELHDVSDLASAIPDDEFPEIMPLRKGENRFVISKKKDHSLTSPQYKVQTADCNGASQQL</sequence>
<accession>A0A5K0ZRX1</accession>
<proteinExistence type="predicted"/>
<name>A0A5K0ZRX1_9MAGN</name>
<dbReference type="Gramene" id="NC2G0008060.1">
    <property type="protein sequence ID" value="NC2G0008060.1:cds"/>
    <property type="gene ID" value="NC2G0008060"/>
</dbReference>
<protein>
    <submittedName>
        <fullName evidence="2">Uncharacterized protein</fullName>
    </submittedName>
</protein>
<evidence type="ECO:0000256" key="1">
    <source>
        <dbReference type="SAM" id="MobiDB-lite"/>
    </source>
</evidence>
<organism evidence="2">
    <name type="scientific">Nymphaea colorata</name>
    <name type="common">pocket water lily</name>
    <dbReference type="NCBI Taxonomy" id="210225"/>
    <lineage>
        <taxon>Eukaryota</taxon>
        <taxon>Viridiplantae</taxon>
        <taxon>Streptophyta</taxon>
        <taxon>Embryophyta</taxon>
        <taxon>Tracheophyta</taxon>
        <taxon>Spermatophyta</taxon>
        <taxon>Magnoliopsida</taxon>
        <taxon>Nymphaeales</taxon>
        <taxon>Nymphaeaceae</taxon>
        <taxon>Nymphaea</taxon>
    </lineage>
</organism>
<gene>
    <name evidence="2" type="ORF">NYM_LOCUS12069</name>
</gene>
<evidence type="ECO:0000313" key="2">
    <source>
        <dbReference type="EMBL" id="VVV93333.1"/>
    </source>
</evidence>
<feature type="compositionally biased region" description="Basic and acidic residues" evidence="1">
    <location>
        <begin position="182"/>
        <end position="192"/>
    </location>
</feature>
<feature type="region of interest" description="Disordered" evidence="1">
    <location>
        <begin position="162"/>
        <end position="192"/>
    </location>
</feature>
<feature type="region of interest" description="Disordered" evidence="1">
    <location>
        <begin position="93"/>
        <end position="113"/>
    </location>
</feature>
<dbReference type="EMBL" id="LR721780">
    <property type="protein sequence ID" value="VVV93333.1"/>
    <property type="molecule type" value="Genomic_DNA"/>
</dbReference>
<reference evidence="2" key="1">
    <citation type="submission" date="2019-09" db="EMBL/GenBank/DDBJ databases">
        <authorList>
            <person name="Zhang L."/>
        </authorList>
    </citation>
    <scope>NUCLEOTIDE SEQUENCE</scope>
</reference>